<dbReference type="SUPFAM" id="SSF53335">
    <property type="entry name" value="S-adenosyl-L-methionine-dependent methyltransferases"/>
    <property type="match status" value="1"/>
</dbReference>
<protein>
    <submittedName>
        <fullName evidence="1">Class I SAM-dependent methyltransferase</fullName>
    </submittedName>
</protein>
<reference evidence="1 2" key="1">
    <citation type="submission" date="2020-01" db="EMBL/GenBank/DDBJ databases">
        <title>Genome analysis.</title>
        <authorList>
            <person name="Wu S."/>
            <person name="Wang G."/>
        </authorList>
    </citation>
    <scope>NUCLEOTIDE SEQUENCE [LARGE SCALE GENOMIC DNA]</scope>
    <source>
        <strain evidence="1 2">SYL130</strain>
    </source>
</reference>
<dbReference type="EMBL" id="JAACJS010000002">
    <property type="protein sequence ID" value="NCI49026.1"/>
    <property type="molecule type" value="Genomic_DNA"/>
</dbReference>
<evidence type="ECO:0000313" key="1">
    <source>
        <dbReference type="EMBL" id="NCI49026.1"/>
    </source>
</evidence>
<keyword evidence="2" id="KW-1185">Reference proteome</keyword>
<keyword evidence="1" id="KW-0808">Transferase</keyword>
<dbReference type="GO" id="GO:0032259">
    <property type="term" value="P:methylation"/>
    <property type="evidence" value="ECO:0007669"/>
    <property type="project" value="UniProtKB-KW"/>
</dbReference>
<keyword evidence="1" id="KW-0489">Methyltransferase</keyword>
<accession>A0ABW9ZVY0</accession>
<sequence length="315" mass="35543">MDHNYKEAVCPVCANADSYLIRKYKYQNPIYADCALVGCNSCTMVFAYPLPDADALRKYNEGYFDNAHGGMSTHPLTVAFYSAISLVRMLHVQAFRDKNKCEVKTVLEIGPGAGYFAKHWMERNPSTVQYTGVESDATTHANLRNYKVDVYAKLDEVPHDRDFDLVVISHVLEHTTDPVSFINECTKKLSPGGILFIEVPCNDYQHKSLDEPHLLFFDKKPMQLLLQKTGYGAIKLSYHGNTITDLSRGVSAVGKFKSRLRNFLLNRGFVKLYSATVSGLEAVPDPMERAVIKPFKAYIEQNAPAWWLRATAIKK</sequence>
<organism evidence="1 2">
    <name type="scientific">Sediminibacterium roseum</name>
    <dbReference type="NCBI Taxonomy" id="1978412"/>
    <lineage>
        <taxon>Bacteria</taxon>
        <taxon>Pseudomonadati</taxon>
        <taxon>Bacteroidota</taxon>
        <taxon>Chitinophagia</taxon>
        <taxon>Chitinophagales</taxon>
        <taxon>Chitinophagaceae</taxon>
        <taxon>Sediminibacterium</taxon>
    </lineage>
</organism>
<dbReference type="GO" id="GO:0008168">
    <property type="term" value="F:methyltransferase activity"/>
    <property type="evidence" value="ECO:0007669"/>
    <property type="project" value="UniProtKB-KW"/>
</dbReference>
<dbReference type="CDD" id="cd02440">
    <property type="entry name" value="AdoMet_MTases"/>
    <property type="match status" value="1"/>
</dbReference>
<evidence type="ECO:0000313" key="2">
    <source>
        <dbReference type="Proteomes" id="UP000753802"/>
    </source>
</evidence>
<dbReference type="PANTHER" id="PTHR43861">
    <property type="entry name" value="TRANS-ACONITATE 2-METHYLTRANSFERASE-RELATED"/>
    <property type="match status" value="1"/>
</dbReference>
<dbReference type="Proteomes" id="UP000753802">
    <property type="component" value="Unassembled WGS sequence"/>
</dbReference>
<dbReference type="RefSeq" id="WP_161817326.1">
    <property type="nucleotide sequence ID" value="NZ_JAACJS010000002.1"/>
</dbReference>
<proteinExistence type="predicted"/>
<dbReference type="InterPro" id="IPR029063">
    <property type="entry name" value="SAM-dependent_MTases_sf"/>
</dbReference>
<dbReference type="Gene3D" id="3.40.50.150">
    <property type="entry name" value="Vaccinia Virus protein VP39"/>
    <property type="match status" value="1"/>
</dbReference>
<name>A0ABW9ZVY0_9BACT</name>
<comment type="caution">
    <text evidence="1">The sequence shown here is derived from an EMBL/GenBank/DDBJ whole genome shotgun (WGS) entry which is preliminary data.</text>
</comment>
<gene>
    <name evidence="1" type="ORF">GWC95_03775</name>
</gene>
<dbReference type="Pfam" id="PF13489">
    <property type="entry name" value="Methyltransf_23"/>
    <property type="match status" value="1"/>
</dbReference>